<protein>
    <submittedName>
        <fullName evidence="1">HAD-like domain-containing protein</fullName>
    </submittedName>
</protein>
<dbReference type="PANTHER" id="PTHR18901:SF42">
    <property type="entry name" value="SUPERFAMILY HYDROLASE, PUTATIVE-RELATED"/>
    <property type="match status" value="1"/>
</dbReference>
<dbReference type="Gene3D" id="3.40.50.1000">
    <property type="entry name" value="HAD superfamily/HAD-like"/>
    <property type="match status" value="1"/>
</dbReference>
<proteinExistence type="predicted"/>
<organism evidence="1 2">
    <name type="scientific">Microdochium trichocladiopsis</name>
    <dbReference type="NCBI Taxonomy" id="1682393"/>
    <lineage>
        <taxon>Eukaryota</taxon>
        <taxon>Fungi</taxon>
        <taxon>Dikarya</taxon>
        <taxon>Ascomycota</taxon>
        <taxon>Pezizomycotina</taxon>
        <taxon>Sordariomycetes</taxon>
        <taxon>Xylariomycetidae</taxon>
        <taxon>Xylariales</taxon>
        <taxon>Microdochiaceae</taxon>
        <taxon>Microdochium</taxon>
    </lineage>
</organism>
<dbReference type="NCBIfam" id="TIGR01509">
    <property type="entry name" value="HAD-SF-IA-v3"/>
    <property type="match status" value="1"/>
</dbReference>
<dbReference type="RefSeq" id="XP_046007072.1">
    <property type="nucleotide sequence ID" value="XM_046150691.1"/>
</dbReference>
<sequence length="290" mass="31894">MDGLLINTEDIITACINHALAKHGRPPIPPNLRAQIMGVPNSTSGDVYNNWAQLPVPREQHTREVRAEMRRRFPDCRPLPGAEDLLFNLSRAAHVATSGRPIRLALASGTKTEAYKLKMSSPETRTLLETIHEHARVLGDDPRLQPGRDKPAPDIYRLALRDLNSCAVADGEDPILPGECLVFEDSVIGVEAARRAGMRVVWVPHPDVLSEYAGREGDVIAGRTNSLAEHVLADGDNGSVGEYNDGWGECIESLAAFEYHKYGIDIGVPHFAIPETQVNSLSTRRLLHVR</sequence>
<accession>A0A9P8XVU5</accession>
<dbReference type="PANTHER" id="PTHR18901">
    <property type="entry name" value="2-DEOXYGLUCOSE-6-PHOSPHATE PHOSPHATASE 2"/>
    <property type="match status" value="1"/>
</dbReference>
<dbReference type="InterPro" id="IPR041492">
    <property type="entry name" value="HAD_2"/>
</dbReference>
<dbReference type="Proteomes" id="UP000756346">
    <property type="component" value="Unassembled WGS sequence"/>
</dbReference>
<dbReference type="InterPro" id="IPR023214">
    <property type="entry name" value="HAD_sf"/>
</dbReference>
<dbReference type="InterPro" id="IPR006439">
    <property type="entry name" value="HAD-SF_hydro_IA"/>
</dbReference>
<comment type="caution">
    <text evidence="1">The sequence shown here is derived from an EMBL/GenBank/DDBJ whole genome shotgun (WGS) entry which is preliminary data.</text>
</comment>
<dbReference type="Pfam" id="PF13419">
    <property type="entry name" value="HAD_2"/>
    <property type="match status" value="1"/>
</dbReference>
<dbReference type="InterPro" id="IPR036412">
    <property type="entry name" value="HAD-like_sf"/>
</dbReference>
<evidence type="ECO:0000313" key="2">
    <source>
        <dbReference type="Proteomes" id="UP000756346"/>
    </source>
</evidence>
<dbReference type="Gene3D" id="1.10.150.240">
    <property type="entry name" value="Putative phosphatase, domain 2"/>
    <property type="match status" value="1"/>
</dbReference>
<name>A0A9P8XVU5_9PEZI</name>
<gene>
    <name evidence="1" type="ORF">B0I36DRAFT_252508</name>
</gene>
<evidence type="ECO:0000313" key="1">
    <source>
        <dbReference type="EMBL" id="KAH7020871.1"/>
    </source>
</evidence>
<dbReference type="AlphaFoldDB" id="A0A9P8XVU5"/>
<keyword evidence="2" id="KW-1185">Reference proteome</keyword>
<dbReference type="GO" id="GO:0016791">
    <property type="term" value="F:phosphatase activity"/>
    <property type="evidence" value="ECO:0007669"/>
    <property type="project" value="TreeGrafter"/>
</dbReference>
<dbReference type="OrthoDB" id="40579at2759"/>
<dbReference type="EMBL" id="JAGTJQ010000010">
    <property type="protein sequence ID" value="KAH7020871.1"/>
    <property type="molecule type" value="Genomic_DNA"/>
</dbReference>
<dbReference type="InterPro" id="IPR023198">
    <property type="entry name" value="PGP-like_dom2"/>
</dbReference>
<dbReference type="GeneID" id="70180237"/>
<dbReference type="SUPFAM" id="SSF56784">
    <property type="entry name" value="HAD-like"/>
    <property type="match status" value="1"/>
</dbReference>
<reference evidence="1" key="1">
    <citation type="journal article" date="2021" name="Nat. Commun.">
        <title>Genetic determinants of endophytism in the Arabidopsis root mycobiome.</title>
        <authorList>
            <person name="Mesny F."/>
            <person name="Miyauchi S."/>
            <person name="Thiergart T."/>
            <person name="Pickel B."/>
            <person name="Atanasova L."/>
            <person name="Karlsson M."/>
            <person name="Huettel B."/>
            <person name="Barry K.W."/>
            <person name="Haridas S."/>
            <person name="Chen C."/>
            <person name="Bauer D."/>
            <person name="Andreopoulos W."/>
            <person name="Pangilinan J."/>
            <person name="LaButti K."/>
            <person name="Riley R."/>
            <person name="Lipzen A."/>
            <person name="Clum A."/>
            <person name="Drula E."/>
            <person name="Henrissat B."/>
            <person name="Kohler A."/>
            <person name="Grigoriev I.V."/>
            <person name="Martin F.M."/>
            <person name="Hacquard S."/>
        </authorList>
    </citation>
    <scope>NUCLEOTIDE SEQUENCE</scope>
    <source>
        <strain evidence="1">MPI-CAGE-CH-0230</strain>
    </source>
</reference>